<dbReference type="GO" id="GO:0030151">
    <property type="term" value="F:molybdenum ion binding"/>
    <property type="evidence" value="ECO:0007669"/>
    <property type="project" value="InterPro"/>
</dbReference>
<evidence type="ECO:0000259" key="1">
    <source>
        <dbReference type="PROSITE" id="PS51340"/>
    </source>
</evidence>
<name>A0A285GGS2_9FIRM</name>
<sequence>MKKIAKVISINSSREKGISKEKVEEGFFKEDHGLVGDAHAGKWHRQVSLLAVESIEKIADRSYIAKFAENITTEGICLHELAEGTKLKVGDSVQEVTQIGKECHNSCAIKEEIGKCIMPKEGIFTKVLVSGKVKVGDEIEVLADGE</sequence>
<dbReference type="Pfam" id="PF03473">
    <property type="entry name" value="MOSC"/>
    <property type="match status" value="1"/>
</dbReference>
<dbReference type="EMBL" id="OBDZ01000007">
    <property type="protein sequence ID" value="SNY22655.1"/>
    <property type="molecule type" value="Genomic_DNA"/>
</dbReference>
<dbReference type="Gene3D" id="2.40.33.20">
    <property type="entry name" value="PK beta-barrel domain-like"/>
    <property type="match status" value="1"/>
</dbReference>
<dbReference type="OrthoDB" id="9789048at2"/>
<dbReference type="InterPro" id="IPR011037">
    <property type="entry name" value="Pyrv_Knase-like_insert_dom_sf"/>
</dbReference>
<dbReference type="GO" id="GO:0030170">
    <property type="term" value="F:pyridoxal phosphate binding"/>
    <property type="evidence" value="ECO:0007669"/>
    <property type="project" value="InterPro"/>
</dbReference>
<reference evidence="3" key="1">
    <citation type="submission" date="2017-09" db="EMBL/GenBank/DDBJ databases">
        <authorList>
            <person name="Varghese N."/>
            <person name="Submissions S."/>
        </authorList>
    </citation>
    <scope>NUCLEOTIDE SEQUENCE [LARGE SCALE GENOMIC DNA]</scope>
    <source>
        <strain evidence="3">MSL47</strain>
    </source>
</reference>
<dbReference type="AlphaFoldDB" id="A0A285GGS2"/>
<evidence type="ECO:0000313" key="3">
    <source>
        <dbReference type="Proteomes" id="UP000219573"/>
    </source>
</evidence>
<evidence type="ECO:0000313" key="2">
    <source>
        <dbReference type="EMBL" id="SNY22655.1"/>
    </source>
</evidence>
<proteinExistence type="predicted"/>
<accession>A0A285GGS2</accession>
<feature type="domain" description="MOSC" evidence="1">
    <location>
        <begin position="20"/>
        <end position="142"/>
    </location>
</feature>
<dbReference type="RefSeq" id="WP_097017282.1">
    <property type="nucleotide sequence ID" value="NZ_OBDZ01000007.1"/>
</dbReference>
<dbReference type="SUPFAM" id="SSF50800">
    <property type="entry name" value="PK beta-barrel domain-like"/>
    <property type="match status" value="1"/>
</dbReference>
<dbReference type="PANTHER" id="PTHR36930">
    <property type="entry name" value="METAL-SULFUR CLUSTER BIOSYNTHESIS PROTEINS YUAD-RELATED"/>
    <property type="match status" value="1"/>
</dbReference>
<dbReference type="InterPro" id="IPR052716">
    <property type="entry name" value="MOSC_domain"/>
</dbReference>
<dbReference type="GO" id="GO:0003824">
    <property type="term" value="F:catalytic activity"/>
    <property type="evidence" value="ECO:0007669"/>
    <property type="project" value="InterPro"/>
</dbReference>
<dbReference type="PROSITE" id="PS51340">
    <property type="entry name" value="MOSC"/>
    <property type="match status" value="1"/>
</dbReference>
<organism evidence="2 3">
    <name type="scientific">Orenia metallireducens</name>
    <dbReference type="NCBI Taxonomy" id="1413210"/>
    <lineage>
        <taxon>Bacteria</taxon>
        <taxon>Bacillati</taxon>
        <taxon>Bacillota</taxon>
        <taxon>Clostridia</taxon>
        <taxon>Halanaerobiales</taxon>
        <taxon>Halobacteroidaceae</taxon>
        <taxon>Orenia</taxon>
    </lineage>
</organism>
<protein>
    <recommendedName>
        <fullName evidence="1">MOSC domain-containing protein</fullName>
    </recommendedName>
</protein>
<keyword evidence="3" id="KW-1185">Reference proteome</keyword>
<gene>
    <name evidence="2" type="ORF">SAMN06265827_10796</name>
</gene>
<dbReference type="Proteomes" id="UP000219573">
    <property type="component" value="Unassembled WGS sequence"/>
</dbReference>
<dbReference type="PANTHER" id="PTHR36930:SF1">
    <property type="entry name" value="MOSC DOMAIN-CONTAINING PROTEIN"/>
    <property type="match status" value="1"/>
</dbReference>
<dbReference type="InterPro" id="IPR005302">
    <property type="entry name" value="MoCF_Sase_C"/>
</dbReference>